<feature type="region of interest" description="Disordered" evidence="1">
    <location>
        <begin position="62"/>
        <end position="112"/>
    </location>
</feature>
<comment type="caution">
    <text evidence="2">The sequence shown here is derived from an EMBL/GenBank/DDBJ whole genome shotgun (WGS) entry which is preliminary data.</text>
</comment>
<proteinExistence type="predicted"/>
<name>A0A9W7GHC6_9STRA</name>
<reference evidence="3" key="1">
    <citation type="journal article" date="2023" name="Commun. Biol.">
        <title>Genome analysis of Parmales, the sister group of diatoms, reveals the evolutionary specialization of diatoms from phago-mixotrophs to photoautotrophs.</title>
        <authorList>
            <person name="Ban H."/>
            <person name="Sato S."/>
            <person name="Yoshikawa S."/>
            <person name="Yamada K."/>
            <person name="Nakamura Y."/>
            <person name="Ichinomiya M."/>
            <person name="Sato N."/>
            <person name="Blanc-Mathieu R."/>
            <person name="Endo H."/>
            <person name="Kuwata A."/>
            <person name="Ogata H."/>
        </authorList>
    </citation>
    <scope>NUCLEOTIDE SEQUENCE [LARGE SCALE GENOMIC DNA]</scope>
</reference>
<dbReference type="Proteomes" id="UP001165065">
    <property type="component" value="Unassembled WGS sequence"/>
</dbReference>
<dbReference type="OrthoDB" id="10599618at2759"/>
<evidence type="ECO:0000256" key="1">
    <source>
        <dbReference type="SAM" id="MobiDB-lite"/>
    </source>
</evidence>
<evidence type="ECO:0000313" key="3">
    <source>
        <dbReference type="Proteomes" id="UP001165065"/>
    </source>
</evidence>
<dbReference type="AlphaFoldDB" id="A0A9W7GHC6"/>
<organism evidence="2 3">
    <name type="scientific">Triparma columacea</name>
    <dbReference type="NCBI Taxonomy" id="722753"/>
    <lineage>
        <taxon>Eukaryota</taxon>
        <taxon>Sar</taxon>
        <taxon>Stramenopiles</taxon>
        <taxon>Ochrophyta</taxon>
        <taxon>Bolidophyceae</taxon>
        <taxon>Parmales</taxon>
        <taxon>Triparmaceae</taxon>
        <taxon>Triparma</taxon>
    </lineage>
</organism>
<keyword evidence="3" id="KW-1185">Reference proteome</keyword>
<feature type="compositionally biased region" description="Basic and acidic residues" evidence="1">
    <location>
        <begin position="64"/>
        <end position="75"/>
    </location>
</feature>
<sequence length="112" mass="12710">MSAKSVTIARRLSQITNDELNHDVTEDMSKIECETEFKRIHVVSPPCKGILDAYSISRLVSQDADDKPRKAEDAQVNRALDGMSAHDKAARKMGKQNHIQLQRRLTKSHNQR</sequence>
<evidence type="ECO:0000313" key="2">
    <source>
        <dbReference type="EMBL" id="GMI44766.1"/>
    </source>
</evidence>
<gene>
    <name evidence="2" type="ORF">TrCOL_g6838</name>
</gene>
<protein>
    <submittedName>
        <fullName evidence="2">Uncharacterized protein</fullName>
    </submittedName>
</protein>
<dbReference type="EMBL" id="BRYA01001492">
    <property type="protein sequence ID" value="GMI44766.1"/>
    <property type="molecule type" value="Genomic_DNA"/>
</dbReference>
<accession>A0A9W7GHC6</accession>